<protein>
    <submittedName>
        <fullName evidence="1">Uncharacterized protein</fullName>
    </submittedName>
</protein>
<gene>
    <name evidence="1" type="ORF">SAMN04488047_14419</name>
</gene>
<name>A0A1I5WDW7_9RHOB</name>
<sequence length="51" mass="5891">MAEKPVTIPKMTLAEIKQERIDRAAKAHIDEETAERNEKTARLRAMRIEAE</sequence>
<organism evidence="1 2">
    <name type="scientific">Tranquillimonas alkanivorans</name>
    <dbReference type="NCBI Taxonomy" id="441119"/>
    <lineage>
        <taxon>Bacteria</taxon>
        <taxon>Pseudomonadati</taxon>
        <taxon>Pseudomonadota</taxon>
        <taxon>Alphaproteobacteria</taxon>
        <taxon>Rhodobacterales</taxon>
        <taxon>Roseobacteraceae</taxon>
        <taxon>Tranquillimonas</taxon>
    </lineage>
</organism>
<dbReference type="Proteomes" id="UP000199356">
    <property type="component" value="Unassembled WGS sequence"/>
</dbReference>
<keyword evidence="2" id="KW-1185">Reference proteome</keyword>
<reference evidence="1 2" key="1">
    <citation type="submission" date="2016-10" db="EMBL/GenBank/DDBJ databases">
        <authorList>
            <person name="de Groot N.N."/>
        </authorList>
    </citation>
    <scope>NUCLEOTIDE SEQUENCE [LARGE SCALE GENOMIC DNA]</scope>
    <source>
        <strain evidence="1 2">DSM 19547</strain>
    </source>
</reference>
<evidence type="ECO:0000313" key="1">
    <source>
        <dbReference type="EMBL" id="SFQ17930.1"/>
    </source>
</evidence>
<proteinExistence type="predicted"/>
<dbReference type="AlphaFoldDB" id="A0A1I5WDW7"/>
<accession>A0A1I5WDW7</accession>
<dbReference type="RefSeq" id="WP_177215318.1">
    <property type="nucleotide sequence ID" value="NZ_FOXA01000044.1"/>
</dbReference>
<evidence type="ECO:0000313" key="2">
    <source>
        <dbReference type="Proteomes" id="UP000199356"/>
    </source>
</evidence>
<dbReference type="EMBL" id="FOXA01000044">
    <property type="protein sequence ID" value="SFQ17930.1"/>
    <property type="molecule type" value="Genomic_DNA"/>
</dbReference>